<keyword evidence="2" id="KW-1185">Reference proteome</keyword>
<sequence>MGTPTDAADEADDYLHKALDARHRAMEATGAERAELLAQATLDIGIATFFELRRANLDTEAHTEALTKHSHWMAEHHGALTGHAGALRAQEQALDRHANALHDFERASRREY</sequence>
<gene>
    <name evidence="1" type="ORF">EKG83_26215</name>
</gene>
<dbReference type="Proteomes" id="UP000325787">
    <property type="component" value="Chromosome"/>
</dbReference>
<evidence type="ECO:0000313" key="2">
    <source>
        <dbReference type="Proteomes" id="UP000325787"/>
    </source>
</evidence>
<dbReference type="RefSeq" id="WP_033434915.1">
    <property type="nucleotide sequence ID" value="NZ_CP034550.1"/>
</dbReference>
<dbReference type="KEGG" id="ssyi:EKG83_26215"/>
<dbReference type="OrthoDB" id="9888465at2"/>
<reference evidence="2" key="1">
    <citation type="journal article" date="2021" name="Curr. Microbiol.">
        <title>Complete genome of nocamycin-producing strain Saccharothrix syringae NRRL B-16468 reveals the biosynthetic potential for secondary metabolites.</title>
        <authorList>
            <person name="Mo X."/>
            <person name="Yang S."/>
        </authorList>
    </citation>
    <scope>NUCLEOTIDE SEQUENCE [LARGE SCALE GENOMIC DNA]</scope>
    <source>
        <strain evidence="2">ATCC 51364 / DSM 43886 / JCM 6844 / KCTC 9398 / NBRC 14523 / NRRL B-16468 / INA 2240</strain>
    </source>
</reference>
<evidence type="ECO:0000313" key="1">
    <source>
        <dbReference type="EMBL" id="QFZ20445.1"/>
    </source>
</evidence>
<protein>
    <submittedName>
        <fullName evidence="1">Uncharacterized protein</fullName>
    </submittedName>
</protein>
<proteinExistence type="predicted"/>
<dbReference type="AlphaFoldDB" id="A0A5Q0H3F2"/>
<name>A0A5Q0H3F2_SACSY</name>
<dbReference type="EMBL" id="CP034550">
    <property type="protein sequence ID" value="QFZ20445.1"/>
    <property type="molecule type" value="Genomic_DNA"/>
</dbReference>
<accession>A0A5Q0H3F2</accession>
<organism evidence="1 2">
    <name type="scientific">Saccharothrix syringae</name>
    <name type="common">Nocardiopsis syringae</name>
    <dbReference type="NCBI Taxonomy" id="103733"/>
    <lineage>
        <taxon>Bacteria</taxon>
        <taxon>Bacillati</taxon>
        <taxon>Actinomycetota</taxon>
        <taxon>Actinomycetes</taxon>
        <taxon>Pseudonocardiales</taxon>
        <taxon>Pseudonocardiaceae</taxon>
        <taxon>Saccharothrix</taxon>
    </lineage>
</organism>